<evidence type="ECO:0000313" key="4">
    <source>
        <dbReference type="Proteomes" id="UP000271889"/>
    </source>
</evidence>
<accession>A0A3P6RYF6</accession>
<evidence type="ECO:0000256" key="1">
    <source>
        <dbReference type="ARBA" id="ARBA00022737"/>
    </source>
</evidence>
<gene>
    <name evidence="3" type="ORF">CGOC_LOCUS4895</name>
</gene>
<dbReference type="InterPro" id="IPR012677">
    <property type="entry name" value="Nucleotide-bd_a/b_plait_sf"/>
</dbReference>
<dbReference type="AlphaFoldDB" id="A0A3P6RYF6"/>
<dbReference type="SUPFAM" id="SSF54928">
    <property type="entry name" value="RNA-binding domain, RBD"/>
    <property type="match status" value="1"/>
</dbReference>
<evidence type="ECO:0000256" key="2">
    <source>
        <dbReference type="ARBA" id="ARBA00022884"/>
    </source>
</evidence>
<reference evidence="3 4" key="1">
    <citation type="submission" date="2018-11" db="EMBL/GenBank/DDBJ databases">
        <authorList>
            <consortium name="Pathogen Informatics"/>
        </authorList>
    </citation>
    <scope>NUCLEOTIDE SEQUENCE [LARGE SCALE GENOMIC DNA]</scope>
</reference>
<dbReference type="Proteomes" id="UP000271889">
    <property type="component" value="Unassembled WGS sequence"/>
</dbReference>
<evidence type="ECO:0008006" key="5">
    <source>
        <dbReference type="Google" id="ProtNLM"/>
    </source>
</evidence>
<dbReference type="InterPro" id="IPR050666">
    <property type="entry name" value="ESRP"/>
</dbReference>
<dbReference type="EMBL" id="UYRV01014143">
    <property type="protein sequence ID" value="VDK60090.1"/>
    <property type="molecule type" value="Genomic_DNA"/>
</dbReference>
<keyword evidence="1" id="KW-0677">Repeat</keyword>
<keyword evidence="2" id="KW-0694">RNA-binding</keyword>
<dbReference type="Gene3D" id="3.30.70.330">
    <property type="match status" value="1"/>
</dbReference>
<protein>
    <recommendedName>
        <fullName evidence="5">RRM domain-containing protein</fullName>
    </recommendedName>
</protein>
<name>A0A3P6RYF6_CYLGO</name>
<organism evidence="3 4">
    <name type="scientific">Cylicostephanus goldi</name>
    <name type="common">Nematode worm</name>
    <dbReference type="NCBI Taxonomy" id="71465"/>
    <lineage>
        <taxon>Eukaryota</taxon>
        <taxon>Metazoa</taxon>
        <taxon>Ecdysozoa</taxon>
        <taxon>Nematoda</taxon>
        <taxon>Chromadorea</taxon>
        <taxon>Rhabditida</taxon>
        <taxon>Rhabditina</taxon>
        <taxon>Rhabditomorpha</taxon>
        <taxon>Strongyloidea</taxon>
        <taxon>Strongylidae</taxon>
        <taxon>Cylicostephanus</taxon>
    </lineage>
</organism>
<dbReference type="InterPro" id="IPR035979">
    <property type="entry name" value="RBD_domain_sf"/>
</dbReference>
<sequence>MLDDMSILIRTFAVFTVSIDELTNLKRAGLVTDEGKVIRLRGLPFSATTEDVKNFFKGTRNSWYSLVKFEQIFSKRESVLRVSGHDYFAYIWYISISRYCLKFEGNLSKLSGGCVSGLNCEEVVFGRTGGRPSGEAFVRLASKDEASKALDFNKQHMGSRWEQWALDLCSVC</sequence>
<dbReference type="PANTHER" id="PTHR13976">
    <property type="entry name" value="HETEROGENEOUS NUCLEAR RIBONUCLEOPROTEIN-RELATED"/>
    <property type="match status" value="1"/>
</dbReference>
<dbReference type="OrthoDB" id="431068at2759"/>
<evidence type="ECO:0000313" key="3">
    <source>
        <dbReference type="EMBL" id="VDK60090.1"/>
    </source>
</evidence>
<dbReference type="GO" id="GO:0003723">
    <property type="term" value="F:RNA binding"/>
    <property type="evidence" value="ECO:0007669"/>
    <property type="project" value="UniProtKB-KW"/>
</dbReference>
<keyword evidence="4" id="KW-1185">Reference proteome</keyword>
<proteinExistence type="predicted"/>